<dbReference type="STRING" id="639004.SAMN04488239_11255"/>
<dbReference type="PANTHER" id="PTHR33643:SF1">
    <property type="entry name" value="UREASE ACCESSORY PROTEIN D"/>
    <property type="match status" value="1"/>
</dbReference>
<accession>A0A1G6Z0U3</accession>
<dbReference type="PANTHER" id="PTHR33643">
    <property type="entry name" value="UREASE ACCESSORY PROTEIN D"/>
    <property type="match status" value="1"/>
</dbReference>
<evidence type="ECO:0000313" key="5">
    <source>
        <dbReference type="Proteomes" id="UP000199628"/>
    </source>
</evidence>
<reference evidence="5" key="1">
    <citation type="submission" date="2016-10" db="EMBL/GenBank/DDBJ databases">
        <authorList>
            <person name="Varghese N."/>
            <person name="Submissions S."/>
        </authorList>
    </citation>
    <scope>NUCLEOTIDE SEQUENCE [LARGE SCALE GENOMIC DNA]</scope>
    <source>
        <strain evidence="5">CGMCC 1.9108</strain>
    </source>
</reference>
<keyword evidence="3" id="KW-0963">Cytoplasm</keyword>
<dbReference type="Proteomes" id="UP000199628">
    <property type="component" value="Unassembled WGS sequence"/>
</dbReference>
<keyword evidence="3" id="KW-0996">Nickel insertion</keyword>
<evidence type="ECO:0000313" key="4">
    <source>
        <dbReference type="EMBL" id="SDD95923.1"/>
    </source>
</evidence>
<dbReference type="RefSeq" id="WP_245706561.1">
    <property type="nucleotide sequence ID" value="NZ_FMZV01000012.1"/>
</dbReference>
<comment type="subcellular location">
    <subcellularLocation>
        <location evidence="3">Cytoplasm</location>
    </subcellularLocation>
</comment>
<dbReference type="AlphaFoldDB" id="A0A1G6Z0U3"/>
<dbReference type="InterPro" id="IPR002669">
    <property type="entry name" value="UreD"/>
</dbReference>
<keyword evidence="5" id="KW-1185">Reference proteome</keyword>
<evidence type="ECO:0000256" key="1">
    <source>
        <dbReference type="ARBA" id="ARBA00007177"/>
    </source>
</evidence>
<comment type="function">
    <text evidence="3">Required for maturation of urease via the functional incorporation of the urease nickel metallocenter.</text>
</comment>
<comment type="subunit">
    <text evidence="3">UreD, UreF and UreG form a complex that acts as a GTP-hydrolysis-dependent molecular chaperone, activating the urease apoprotein by helping to assemble the nickel containing metallocenter of UreC. The UreE protein probably delivers the nickel.</text>
</comment>
<evidence type="ECO:0000256" key="2">
    <source>
        <dbReference type="ARBA" id="ARBA00023186"/>
    </source>
</evidence>
<dbReference type="Pfam" id="PF01774">
    <property type="entry name" value="UreD"/>
    <property type="match status" value="1"/>
</dbReference>
<dbReference type="GO" id="GO:0016151">
    <property type="term" value="F:nickel cation binding"/>
    <property type="evidence" value="ECO:0007669"/>
    <property type="project" value="UniProtKB-UniRule"/>
</dbReference>
<comment type="similarity">
    <text evidence="1 3">Belongs to the UreD family.</text>
</comment>
<dbReference type="HAMAP" id="MF_01384">
    <property type="entry name" value="UreD"/>
    <property type="match status" value="1"/>
</dbReference>
<organism evidence="4 5">
    <name type="scientific">Ruegeria marina</name>
    <dbReference type="NCBI Taxonomy" id="639004"/>
    <lineage>
        <taxon>Bacteria</taxon>
        <taxon>Pseudomonadati</taxon>
        <taxon>Pseudomonadota</taxon>
        <taxon>Alphaproteobacteria</taxon>
        <taxon>Rhodobacterales</taxon>
        <taxon>Roseobacteraceae</taxon>
        <taxon>Ruegeria</taxon>
    </lineage>
</organism>
<name>A0A1G6Z0U3_9RHOB</name>
<evidence type="ECO:0000256" key="3">
    <source>
        <dbReference type="HAMAP-Rule" id="MF_01384"/>
    </source>
</evidence>
<proteinExistence type="inferred from homology"/>
<gene>
    <name evidence="3" type="primary">ureD</name>
    <name evidence="4" type="ORF">SAMN04488239_11255</name>
</gene>
<keyword evidence="2 3" id="KW-0143">Chaperone</keyword>
<dbReference type="GO" id="GO:0005737">
    <property type="term" value="C:cytoplasm"/>
    <property type="evidence" value="ECO:0007669"/>
    <property type="project" value="UniProtKB-SubCell"/>
</dbReference>
<protein>
    <recommendedName>
        <fullName evidence="3">Urease accessory protein UreD</fullName>
    </recommendedName>
</protein>
<sequence>MAVSFKLREGRGELSGLRQSGSLKLLFPRRSSAAAQAVLVNTAGGVTGGDRFSLRAEVGPGAAATLTTQAAERAYRARDAEPGRIDTRLRAEAGAELNWLPQETILFNGCRIARSLRIDLATDARLLLAESLVFGRAAMGETIDRAWFSDRIEIVRSGKPAYIDRLDFAGDISAQLARPHVAGGAGAIASLVLIRPDAPAHLAWIRAALPATGGASLVGEDMLLIRLLAADSFLLRQTLVPMLNRLTCHSLPRPWMI</sequence>
<dbReference type="EMBL" id="FMZV01000012">
    <property type="protein sequence ID" value="SDD95923.1"/>
    <property type="molecule type" value="Genomic_DNA"/>
</dbReference>